<dbReference type="PANTHER" id="PTHR24171">
    <property type="entry name" value="ANKYRIN REPEAT DOMAIN-CONTAINING PROTEIN 39-RELATED"/>
    <property type="match status" value="1"/>
</dbReference>
<dbReference type="AlphaFoldDB" id="A0A921MXB9"/>
<accession>A0A921MXB9</accession>
<dbReference type="EMBL" id="DYUE01000189">
    <property type="protein sequence ID" value="HJG91691.1"/>
    <property type="molecule type" value="Genomic_DNA"/>
</dbReference>
<dbReference type="InterPro" id="IPR002110">
    <property type="entry name" value="Ankyrin_rpt"/>
</dbReference>
<comment type="caution">
    <text evidence="4">The sequence shown here is derived from an EMBL/GenBank/DDBJ whole genome shotgun (WGS) entry which is preliminary data.</text>
</comment>
<dbReference type="InterPro" id="IPR036770">
    <property type="entry name" value="Ankyrin_rpt-contain_sf"/>
</dbReference>
<proteinExistence type="predicted"/>
<sequence>MNENGTTAADDDAIALANSMLDAARGGDSAPLLALIDQGAPVDLRDAAGNSPLMLAAYHGHAELVGELVARGADVDLANDRGQSPLAGVAFKGFTEVARVLLEAGADPDLGTPSALETAKYFERAEIVALIESR</sequence>
<dbReference type="Gene3D" id="1.25.40.20">
    <property type="entry name" value="Ankyrin repeat-containing domain"/>
    <property type="match status" value="1"/>
</dbReference>
<evidence type="ECO:0000256" key="2">
    <source>
        <dbReference type="ARBA" id="ARBA00023043"/>
    </source>
</evidence>
<dbReference type="PROSITE" id="PS50088">
    <property type="entry name" value="ANK_REPEAT"/>
    <property type="match status" value="2"/>
</dbReference>
<feature type="repeat" description="ANK" evidence="3">
    <location>
        <begin position="48"/>
        <end position="80"/>
    </location>
</feature>
<dbReference type="PROSITE" id="PS50297">
    <property type="entry name" value="ANK_REP_REGION"/>
    <property type="match status" value="2"/>
</dbReference>
<evidence type="ECO:0000256" key="3">
    <source>
        <dbReference type="PROSITE-ProRule" id="PRU00023"/>
    </source>
</evidence>
<keyword evidence="1" id="KW-0677">Repeat</keyword>
<reference evidence="4" key="2">
    <citation type="submission" date="2021-09" db="EMBL/GenBank/DDBJ databases">
        <authorList>
            <person name="Gilroy R."/>
        </authorList>
    </citation>
    <scope>NUCLEOTIDE SEQUENCE</scope>
    <source>
        <strain evidence="4">ChiGjej5B5-22894</strain>
    </source>
</reference>
<evidence type="ECO:0000313" key="5">
    <source>
        <dbReference type="Proteomes" id="UP000742460"/>
    </source>
</evidence>
<dbReference type="SMART" id="SM00248">
    <property type="entry name" value="ANK"/>
    <property type="match status" value="2"/>
</dbReference>
<gene>
    <name evidence="4" type="ORF">K8V81_08185</name>
</gene>
<name>A0A921MXB9_9MICO</name>
<evidence type="ECO:0000256" key="1">
    <source>
        <dbReference type="ARBA" id="ARBA00022737"/>
    </source>
</evidence>
<dbReference type="PRINTS" id="PR01415">
    <property type="entry name" value="ANKYRIN"/>
</dbReference>
<protein>
    <submittedName>
        <fullName evidence="4">Ankyrin repeat domain-containing protein</fullName>
    </submittedName>
</protein>
<dbReference type="Proteomes" id="UP000742460">
    <property type="component" value="Unassembled WGS sequence"/>
</dbReference>
<feature type="repeat" description="ANK" evidence="3">
    <location>
        <begin position="81"/>
        <end position="113"/>
    </location>
</feature>
<dbReference type="Pfam" id="PF12796">
    <property type="entry name" value="Ank_2"/>
    <property type="match status" value="1"/>
</dbReference>
<keyword evidence="2 3" id="KW-0040">ANK repeat</keyword>
<evidence type="ECO:0000313" key="4">
    <source>
        <dbReference type="EMBL" id="HJG91691.1"/>
    </source>
</evidence>
<organism evidence="4 5">
    <name type="scientific">Brachybacterium massiliense</name>
    <dbReference type="NCBI Taxonomy" id="1755098"/>
    <lineage>
        <taxon>Bacteria</taxon>
        <taxon>Bacillati</taxon>
        <taxon>Actinomycetota</taxon>
        <taxon>Actinomycetes</taxon>
        <taxon>Micrococcales</taxon>
        <taxon>Dermabacteraceae</taxon>
        <taxon>Brachybacterium</taxon>
    </lineage>
</organism>
<dbReference type="SUPFAM" id="SSF48403">
    <property type="entry name" value="Ankyrin repeat"/>
    <property type="match status" value="1"/>
</dbReference>
<reference evidence="4" key="1">
    <citation type="journal article" date="2021" name="PeerJ">
        <title>Extensive microbial diversity within the chicken gut microbiome revealed by metagenomics and culture.</title>
        <authorList>
            <person name="Gilroy R."/>
            <person name="Ravi A."/>
            <person name="Getino M."/>
            <person name="Pursley I."/>
            <person name="Horton D.L."/>
            <person name="Alikhan N.F."/>
            <person name="Baker D."/>
            <person name="Gharbi K."/>
            <person name="Hall N."/>
            <person name="Watson M."/>
            <person name="Adriaenssens E.M."/>
            <person name="Foster-Nyarko E."/>
            <person name="Jarju S."/>
            <person name="Secka A."/>
            <person name="Antonio M."/>
            <person name="Oren A."/>
            <person name="Chaudhuri R.R."/>
            <person name="La Ragione R."/>
            <person name="Hildebrand F."/>
            <person name="Pallen M.J."/>
        </authorList>
    </citation>
    <scope>NUCLEOTIDE SEQUENCE</scope>
    <source>
        <strain evidence="4">ChiGjej5B5-22894</strain>
    </source>
</reference>